<feature type="compositionally biased region" description="Basic and acidic residues" evidence="1">
    <location>
        <begin position="1"/>
        <end position="10"/>
    </location>
</feature>
<dbReference type="AlphaFoldDB" id="A0AAD9WBN5"/>
<keyword evidence="3" id="KW-1185">Reference proteome</keyword>
<feature type="region of interest" description="Disordered" evidence="1">
    <location>
        <begin position="1"/>
        <end position="65"/>
    </location>
</feature>
<dbReference type="EMBL" id="JAUBYV010000010">
    <property type="protein sequence ID" value="KAK2624288.1"/>
    <property type="molecule type" value="Genomic_DNA"/>
</dbReference>
<comment type="caution">
    <text evidence="2">The sequence shown here is derived from an EMBL/GenBank/DDBJ whole genome shotgun (WGS) entry which is preliminary data.</text>
</comment>
<accession>A0AAD9WBN5</accession>
<proteinExistence type="predicted"/>
<sequence length="434" mass="47338">MSKYVRQDKSQRKHPVASSATSLLRAPPVPAAPRERPGWKGPGFLKRAPKQPAQAASATRGAVKVQEPRLPPALQQLLMNVFRTALPVCQEYESLKPTLQQIRIAVAEGDYQKAFSRLGWLEAYAVRWSPNRALCAATLLVDLGEEFHDEAWFQSLLGIRDEGRSAHSPLAAVCFGGGAAEITAFAAALRFLLPRPSATTPVPSGPDSPTATAPGLAGAAAPILRLHLVDRANWAPVISCLETGLTTPPVLSRYASRGARDTNAPFLPPGALETTFRQSDVLAADQAGLEAMIGSHASLITIFFTLSDLHNFSSAKTAAFLLKLTLAAPKDSLLLIVDRADEAVAKQDDVGTEREEKEKEKQKRKYAIQNLLDVVLLEKHVAGPGRVSAWEELVRDRSRLFKLEREVKFPLSLENIKFQVHLFRRCEGVAGQGW</sequence>
<evidence type="ECO:0000313" key="3">
    <source>
        <dbReference type="Proteomes" id="UP001285354"/>
    </source>
</evidence>
<protein>
    <submittedName>
        <fullName evidence="2">Uncharacterized protein</fullName>
    </submittedName>
</protein>
<name>A0AAD9WBN5_9HELO</name>
<dbReference type="Proteomes" id="UP001285354">
    <property type="component" value="Unassembled WGS sequence"/>
</dbReference>
<evidence type="ECO:0000256" key="1">
    <source>
        <dbReference type="SAM" id="MobiDB-lite"/>
    </source>
</evidence>
<dbReference type="InterPro" id="IPR021463">
    <property type="entry name" value="Methyltransf_34"/>
</dbReference>
<reference evidence="2" key="1">
    <citation type="submission" date="2023-06" db="EMBL/GenBank/DDBJ databases">
        <title>Draft genome of Marssonina rosae.</title>
        <authorList>
            <person name="Cheng Q."/>
        </authorList>
    </citation>
    <scope>NUCLEOTIDE SEQUENCE</scope>
    <source>
        <strain evidence="2">R4</strain>
    </source>
</reference>
<evidence type="ECO:0000313" key="2">
    <source>
        <dbReference type="EMBL" id="KAK2624288.1"/>
    </source>
</evidence>
<dbReference type="Pfam" id="PF11312">
    <property type="entry name" value="Methyltransf_34"/>
    <property type="match status" value="1"/>
</dbReference>
<gene>
    <name evidence="2" type="ORF">QTJ16_006238</name>
</gene>
<organism evidence="2 3">
    <name type="scientific">Diplocarpon rosae</name>
    <dbReference type="NCBI Taxonomy" id="946125"/>
    <lineage>
        <taxon>Eukaryota</taxon>
        <taxon>Fungi</taxon>
        <taxon>Dikarya</taxon>
        <taxon>Ascomycota</taxon>
        <taxon>Pezizomycotina</taxon>
        <taxon>Leotiomycetes</taxon>
        <taxon>Helotiales</taxon>
        <taxon>Drepanopezizaceae</taxon>
        <taxon>Diplocarpon</taxon>
    </lineage>
</organism>